<feature type="region of interest" description="Disordered" evidence="1">
    <location>
        <begin position="96"/>
        <end position="119"/>
    </location>
</feature>
<name>A0AAD7JYL8_9AGAR</name>
<evidence type="ECO:0000313" key="2">
    <source>
        <dbReference type="EMBL" id="KAJ7774588.1"/>
    </source>
</evidence>
<sequence>MDEHRVRWWCRAITSVAAAQRTAEEEEPCKRGGEITALRCACSFRCTPSGAPRTPPRPPCDSLVLEALAVVLAHVCHLQCCEVLLRASGTVLHLNEKRKEQEKSRREETTPPMQARRHRASRASCFGELASSVASASGEVVKGACWNDNQSAHLNNDRGREAYNMFVVSTAHAHPGRVEARVEQAQAPGHPRQRSS</sequence>
<feature type="region of interest" description="Disordered" evidence="1">
    <location>
        <begin position="175"/>
        <end position="196"/>
    </location>
</feature>
<protein>
    <submittedName>
        <fullName evidence="2">Uncharacterized protein</fullName>
    </submittedName>
</protein>
<dbReference type="EMBL" id="JARJLG010000015">
    <property type="protein sequence ID" value="KAJ7774588.1"/>
    <property type="molecule type" value="Genomic_DNA"/>
</dbReference>
<feature type="compositionally biased region" description="Basic and acidic residues" evidence="1">
    <location>
        <begin position="96"/>
        <end position="109"/>
    </location>
</feature>
<comment type="caution">
    <text evidence="2">The sequence shown here is derived from an EMBL/GenBank/DDBJ whole genome shotgun (WGS) entry which is preliminary data.</text>
</comment>
<dbReference type="AlphaFoldDB" id="A0AAD7JYL8"/>
<evidence type="ECO:0000313" key="3">
    <source>
        <dbReference type="Proteomes" id="UP001215280"/>
    </source>
</evidence>
<gene>
    <name evidence="2" type="ORF">DFH07DRAFT_767271</name>
</gene>
<organism evidence="2 3">
    <name type="scientific">Mycena maculata</name>
    <dbReference type="NCBI Taxonomy" id="230809"/>
    <lineage>
        <taxon>Eukaryota</taxon>
        <taxon>Fungi</taxon>
        <taxon>Dikarya</taxon>
        <taxon>Basidiomycota</taxon>
        <taxon>Agaricomycotina</taxon>
        <taxon>Agaricomycetes</taxon>
        <taxon>Agaricomycetidae</taxon>
        <taxon>Agaricales</taxon>
        <taxon>Marasmiineae</taxon>
        <taxon>Mycenaceae</taxon>
        <taxon>Mycena</taxon>
    </lineage>
</organism>
<dbReference type="Proteomes" id="UP001215280">
    <property type="component" value="Unassembled WGS sequence"/>
</dbReference>
<reference evidence="2" key="1">
    <citation type="submission" date="2023-03" db="EMBL/GenBank/DDBJ databases">
        <title>Massive genome expansion in bonnet fungi (Mycena s.s.) driven by repeated elements and novel gene families across ecological guilds.</title>
        <authorList>
            <consortium name="Lawrence Berkeley National Laboratory"/>
            <person name="Harder C.B."/>
            <person name="Miyauchi S."/>
            <person name="Viragh M."/>
            <person name="Kuo A."/>
            <person name="Thoen E."/>
            <person name="Andreopoulos B."/>
            <person name="Lu D."/>
            <person name="Skrede I."/>
            <person name="Drula E."/>
            <person name="Henrissat B."/>
            <person name="Morin E."/>
            <person name="Kohler A."/>
            <person name="Barry K."/>
            <person name="LaButti K."/>
            <person name="Morin E."/>
            <person name="Salamov A."/>
            <person name="Lipzen A."/>
            <person name="Mereny Z."/>
            <person name="Hegedus B."/>
            <person name="Baldrian P."/>
            <person name="Stursova M."/>
            <person name="Weitz H."/>
            <person name="Taylor A."/>
            <person name="Grigoriev I.V."/>
            <person name="Nagy L.G."/>
            <person name="Martin F."/>
            <person name="Kauserud H."/>
        </authorList>
    </citation>
    <scope>NUCLEOTIDE SEQUENCE</scope>
    <source>
        <strain evidence="2">CBHHK188m</strain>
    </source>
</reference>
<accession>A0AAD7JYL8</accession>
<proteinExistence type="predicted"/>
<keyword evidence="3" id="KW-1185">Reference proteome</keyword>
<evidence type="ECO:0000256" key="1">
    <source>
        <dbReference type="SAM" id="MobiDB-lite"/>
    </source>
</evidence>